<name>Q5YSH6_NOCFA</name>
<evidence type="ECO:0000313" key="1">
    <source>
        <dbReference type="EMBL" id="BAD58865.1"/>
    </source>
</evidence>
<keyword evidence="2" id="KW-1185">Reference proteome</keyword>
<proteinExistence type="predicted"/>
<reference evidence="1 2" key="1">
    <citation type="journal article" date="2004" name="Proc. Natl. Acad. Sci. U.S.A.">
        <title>The complete genomic sequence of Nocardia farcinica IFM 10152.</title>
        <authorList>
            <person name="Ishikawa J."/>
            <person name="Yamashita A."/>
            <person name="Mikami Y."/>
            <person name="Hoshino Y."/>
            <person name="Kurita H."/>
            <person name="Hotta K."/>
            <person name="Shiba T."/>
            <person name="Hattori M."/>
        </authorList>
    </citation>
    <scope>NUCLEOTIDE SEQUENCE [LARGE SCALE GENOMIC DNA]</scope>
    <source>
        <strain evidence="1 2">IFM 10152</strain>
    </source>
</reference>
<sequence>MCERAEKPRFVRVTGDHGVKMVVNVDRIDAIIEPSALTQNKTGLAVAGQAYPCHESVEDILAAIEAVVVDAPAKS</sequence>
<accession>Q5YSH6</accession>
<dbReference type="AlphaFoldDB" id="Q5YSH6"/>
<dbReference type="STRING" id="247156.NFA_40170"/>
<dbReference type="Proteomes" id="UP000006820">
    <property type="component" value="Chromosome"/>
</dbReference>
<gene>
    <name evidence="1" type="ordered locus">NFA_40170</name>
</gene>
<dbReference type="KEGG" id="nfa:NFA_40170"/>
<organism evidence="1 2">
    <name type="scientific">Nocardia farcinica (strain IFM 10152)</name>
    <dbReference type="NCBI Taxonomy" id="247156"/>
    <lineage>
        <taxon>Bacteria</taxon>
        <taxon>Bacillati</taxon>
        <taxon>Actinomycetota</taxon>
        <taxon>Actinomycetes</taxon>
        <taxon>Mycobacteriales</taxon>
        <taxon>Nocardiaceae</taxon>
        <taxon>Nocardia</taxon>
    </lineage>
</organism>
<dbReference type="EMBL" id="AP006618">
    <property type="protein sequence ID" value="BAD58865.1"/>
    <property type="molecule type" value="Genomic_DNA"/>
</dbReference>
<protein>
    <submittedName>
        <fullName evidence="1">Uncharacterized protein</fullName>
    </submittedName>
</protein>
<evidence type="ECO:0000313" key="2">
    <source>
        <dbReference type="Proteomes" id="UP000006820"/>
    </source>
</evidence>
<dbReference type="HOGENOM" id="CLU_2667425_0_0_11"/>